<dbReference type="Gene3D" id="3.30.43.10">
    <property type="entry name" value="Uridine Diphospho-n-acetylenolpyruvylglucosamine Reductase, domain 2"/>
    <property type="match status" value="1"/>
</dbReference>
<feature type="domain" description="FAD-binding PCMH-type" evidence="6">
    <location>
        <begin position="45"/>
        <end position="213"/>
    </location>
</feature>
<protein>
    <submittedName>
        <fullName evidence="7">FAD-binding oxidoreductase</fullName>
    </submittedName>
</protein>
<dbReference type="PANTHER" id="PTHR42973:SF39">
    <property type="entry name" value="FAD-BINDING PCMH-TYPE DOMAIN-CONTAINING PROTEIN"/>
    <property type="match status" value="1"/>
</dbReference>
<dbReference type="Gene3D" id="3.30.465.10">
    <property type="match status" value="1"/>
</dbReference>
<comment type="similarity">
    <text evidence="2">Belongs to the oxygen-dependent FAD-linked oxidoreductase family.</text>
</comment>
<keyword evidence="3" id="KW-0285">Flavoprotein</keyword>
<dbReference type="InterPro" id="IPR050416">
    <property type="entry name" value="FAD-linked_Oxidoreductase"/>
</dbReference>
<dbReference type="InterPro" id="IPR016169">
    <property type="entry name" value="FAD-bd_PCMH_sub2"/>
</dbReference>
<evidence type="ECO:0000256" key="3">
    <source>
        <dbReference type="ARBA" id="ARBA00022630"/>
    </source>
</evidence>
<dbReference type="SUPFAM" id="SSF56176">
    <property type="entry name" value="FAD-binding/transporter-associated domain-like"/>
    <property type="match status" value="1"/>
</dbReference>
<dbReference type="InterPro" id="IPR016167">
    <property type="entry name" value="FAD-bd_PCMH_sub1"/>
</dbReference>
<evidence type="ECO:0000256" key="4">
    <source>
        <dbReference type="ARBA" id="ARBA00022827"/>
    </source>
</evidence>
<evidence type="ECO:0000256" key="2">
    <source>
        <dbReference type="ARBA" id="ARBA00005466"/>
    </source>
</evidence>
<dbReference type="InterPro" id="IPR036318">
    <property type="entry name" value="FAD-bd_PCMH-like_sf"/>
</dbReference>
<evidence type="ECO:0000313" key="8">
    <source>
        <dbReference type="Proteomes" id="UP001589716"/>
    </source>
</evidence>
<dbReference type="InterPro" id="IPR006093">
    <property type="entry name" value="Oxy_OxRdtase_FAD_BS"/>
</dbReference>
<dbReference type="RefSeq" id="WP_345486456.1">
    <property type="nucleotide sequence ID" value="NZ_BAAAWU010000001.1"/>
</dbReference>
<keyword evidence="4" id="KW-0274">FAD</keyword>
<accession>A0ABV5QIV4</accession>
<comment type="cofactor">
    <cofactor evidence="1">
        <name>FAD</name>
        <dbReference type="ChEBI" id="CHEBI:57692"/>
    </cofactor>
</comment>
<organism evidence="7 8">
    <name type="scientific">Streptomyces roseoviridis</name>
    <dbReference type="NCBI Taxonomy" id="67361"/>
    <lineage>
        <taxon>Bacteria</taxon>
        <taxon>Bacillati</taxon>
        <taxon>Actinomycetota</taxon>
        <taxon>Actinomycetes</taxon>
        <taxon>Kitasatosporales</taxon>
        <taxon>Streptomycetaceae</taxon>
        <taxon>Streptomyces</taxon>
    </lineage>
</organism>
<name>A0ABV5QIV4_9ACTN</name>
<keyword evidence="8" id="KW-1185">Reference proteome</keyword>
<evidence type="ECO:0000256" key="1">
    <source>
        <dbReference type="ARBA" id="ARBA00001974"/>
    </source>
</evidence>
<dbReference type="PROSITE" id="PS00862">
    <property type="entry name" value="OX2_COVAL_FAD"/>
    <property type="match status" value="1"/>
</dbReference>
<dbReference type="Proteomes" id="UP001589716">
    <property type="component" value="Unassembled WGS sequence"/>
</dbReference>
<keyword evidence="5" id="KW-0560">Oxidoreductase</keyword>
<dbReference type="InterPro" id="IPR016166">
    <property type="entry name" value="FAD-bd_PCMH"/>
</dbReference>
<dbReference type="InterPro" id="IPR006094">
    <property type="entry name" value="Oxid_FAD_bind_N"/>
</dbReference>
<dbReference type="PROSITE" id="PS51387">
    <property type="entry name" value="FAD_PCMH"/>
    <property type="match status" value="1"/>
</dbReference>
<dbReference type="Pfam" id="PF08031">
    <property type="entry name" value="BBE"/>
    <property type="match status" value="1"/>
</dbReference>
<reference evidence="7 8" key="1">
    <citation type="submission" date="2024-09" db="EMBL/GenBank/DDBJ databases">
        <authorList>
            <person name="Sun Q."/>
            <person name="Mori K."/>
        </authorList>
    </citation>
    <scope>NUCLEOTIDE SEQUENCE [LARGE SCALE GENOMIC DNA]</scope>
    <source>
        <strain evidence="7 8">JCM 4414</strain>
    </source>
</reference>
<evidence type="ECO:0000256" key="5">
    <source>
        <dbReference type="ARBA" id="ARBA00023002"/>
    </source>
</evidence>
<gene>
    <name evidence="7" type="ORF">ACFFTP_04385</name>
</gene>
<comment type="caution">
    <text evidence="7">The sequence shown here is derived from an EMBL/GenBank/DDBJ whole genome shotgun (WGS) entry which is preliminary data.</text>
</comment>
<evidence type="ECO:0000259" key="6">
    <source>
        <dbReference type="PROSITE" id="PS51387"/>
    </source>
</evidence>
<sequence>MARQPQYSVIPDSAVDRLVSGVKGEVFLPDDPGYEAELDGFNRIGRHRPAIVVGAVTAEDVAAAVRLAGELGLPVGVQATGHGIAAPAEHAVLVTTHRMNAVAVDPIARIARVEAGAQWHQVIATAAYHGLAPLNGSSHLVGVVGYTLGGGLGPLGRLYGYAADHVTRVHLVTADGEHLTVTPDSHPDLFWALRGGKGNFGIVTALEFRVMPVARLYGGGLYFPGAEAPAVLDAWREWTATVPETLTSSVALLRLPGLHQVPGHPAGELAVHIRIAFTGDEEEGARHLRPLREAGTLLADTVAEMPYSDVAEIHQDPTEPLPYHERNTVLREFDADALAELLAAAGPGTACTDPMVELRHLGGALSRQPSVPGAVGRDGAFTLSTLSLPGSPDVVLGRLARWSTGRRYLNFLAGADTADLAADCFDEETLARLLRVKRHYDPHNVFRLGHALVPDAH</sequence>
<dbReference type="Pfam" id="PF01565">
    <property type="entry name" value="FAD_binding_4"/>
    <property type="match status" value="1"/>
</dbReference>
<evidence type="ECO:0000313" key="7">
    <source>
        <dbReference type="EMBL" id="MFB9553435.1"/>
    </source>
</evidence>
<dbReference type="PANTHER" id="PTHR42973">
    <property type="entry name" value="BINDING OXIDOREDUCTASE, PUTATIVE (AFU_ORTHOLOGUE AFUA_1G17690)-RELATED"/>
    <property type="match status" value="1"/>
</dbReference>
<proteinExistence type="inferred from homology"/>
<dbReference type="EMBL" id="JBHMCT010000005">
    <property type="protein sequence ID" value="MFB9553435.1"/>
    <property type="molecule type" value="Genomic_DNA"/>
</dbReference>
<dbReference type="Gene3D" id="3.40.462.20">
    <property type="match status" value="1"/>
</dbReference>
<dbReference type="InterPro" id="IPR012951">
    <property type="entry name" value="BBE"/>
</dbReference>